<dbReference type="GO" id="GO:0003677">
    <property type="term" value="F:DNA binding"/>
    <property type="evidence" value="ECO:0007669"/>
    <property type="project" value="UniProtKB-KW"/>
</dbReference>
<dbReference type="PRINTS" id="PR00039">
    <property type="entry name" value="HTHLYSR"/>
</dbReference>
<organism evidence="6 7">
    <name type="scientific">Trinickia dinghuensis</name>
    <dbReference type="NCBI Taxonomy" id="2291023"/>
    <lineage>
        <taxon>Bacteria</taxon>
        <taxon>Pseudomonadati</taxon>
        <taxon>Pseudomonadota</taxon>
        <taxon>Betaproteobacteria</taxon>
        <taxon>Burkholderiales</taxon>
        <taxon>Burkholderiaceae</taxon>
        <taxon>Trinickia</taxon>
    </lineage>
</organism>
<dbReference type="PANTHER" id="PTHR30419">
    <property type="entry name" value="HTH-TYPE TRANSCRIPTIONAL REGULATOR YBHD"/>
    <property type="match status" value="1"/>
</dbReference>
<dbReference type="GO" id="GO:0005829">
    <property type="term" value="C:cytosol"/>
    <property type="evidence" value="ECO:0007669"/>
    <property type="project" value="TreeGrafter"/>
</dbReference>
<proteinExistence type="inferred from homology"/>
<keyword evidence="3" id="KW-0238">DNA-binding</keyword>
<dbReference type="InterPro" id="IPR050950">
    <property type="entry name" value="HTH-type_LysR_regulators"/>
</dbReference>
<dbReference type="FunFam" id="1.10.10.10:FF:000001">
    <property type="entry name" value="LysR family transcriptional regulator"/>
    <property type="match status" value="1"/>
</dbReference>
<comment type="similarity">
    <text evidence="1">Belongs to the LysR transcriptional regulatory family.</text>
</comment>
<dbReference type="CDD" id="cd05466">
    <property type="entry name" value="PBP2_LTTR_substrate"/>
    <property type="match status" value="1"/>
</dbReference>
<evidence type="ECO:0000256" key="4">
    <source>
        <dbReference type="ARBA" id="ARBA00023163"/>
    </source>
</evidence>
<dbReference type="GO" id="GO:0003700">
    <property type="term" value="F:DNA-binding transcription factor activity"/>
    <property type="evidence" value="ECO:0007669"/>
    <property type="project" value="InterPro"/>
</dbReference>
<accession>A0A3D8JS63</accession>
<feature type="domain" description="HTH lysR-type" evidence="5">
    <location>
        <begin position="10"/>
        <end position="67"/>
    </location>
</feature>
<keyword evidence="4" id="KW-0804">Transcription</keyword>
<evidence type="ECO:0000256" key="2">
    <source>
        <dbReference type="ARBA" id="ARBA00023015"/>
    </source>
</evidence>
<sequence>MKDNSFERYPEWELLVSWVAIIASGSISQAATRLGITQAGVSHRISALEAILGVTLLDRATRPARPTNAGHRLYEYATELLQNADDMLTGVRNVAHSKRSTIRLGCVDSFAATIGPIIIKALAATSNQVRLWAGSTALLQGQLEARELDFAVTTGGTVAPGVQRQQLFSEPYLAVLPKKFPTDRLTTLTALSRNLQFIRYSARSIIGQEIEYGLQMHSENIERTCESDTSDPMMSLVAAGIGFALSTPLCIWQTRQYLPDLQIVPLSAFSGDGRPYARMTRSYYLCFRESAFGNLPSSIHDLIRIGYASQVAKDVAAALGLTVEQICIQRESRR</sequence>
<evidence type="ECO:0000256" key="3">
    <source>
        <dbReference type="ARBA" id="ARBA00023125"/>
    </source>
</evidence>
<dbReference type="InterPro" id="IPR036388">
    <property type="entry name" value="WH-like_DNA-bd_sf"/>
</dbReference>
<dbReference type="Proteomes" id="UP000256838">
    <property type="component" value="Unassembled WGS sequence"/>
</dbReference>
<dbReference type="RefSeq" id="WP_115536635.1">
    <property type="nucleotide sequence ID" value="NZ_QRGA01000017.1"/>
</dbReference>
<dbReference type="Pfam" id="PF00126">
    <property type="entry name" value="HTH_1"/>
    <property type="match status" value="1"/>
</dbReference>
<keyword evidence="2" id="KW-0805">Transcription regulation</keyword>
<dbReference type="InterPro" id="IPR036390">
    <property type="entry name" value="WH_DNA-bd_sf"/>
</dbReference>
<dbReference type="OrthoDB" id="6113677at2"/>
<dbReference type="EMBL" id="QRGA01000017">
    <property type="protein sequence ID" value="RDU95858.1"/>
    <property type="molecule type" value="Genomic_DNA"/>
</dbReference>
<protein>
    <submittedName>
        <fullName evidence="6">LysR family transcriptional regulator</fullName>
    </submittedName>
</protein>
<evidence type="ECO:0000313" key="7">
    <source>
        <dbReference type="Proteomes" id="UP000256838"/>
    </source>
</evidence>
<evidence type="ECO:0000259" key="5">
    <source>
        <dbReference type="PROSITE" id="PS50931"/>
    </source>
</evidence>
<name>A0A3D8JS63_9BURK</name>
<gene>
    <name evidence="6" type="ORF">DWV00_26785</name>
</gene>
<dbReference type="Gene3D" id="3.40.190.10">
    <property type="entry name" value="Periplasmic binding protein-like II"/>
    <property type="match status" value="2"/>
</dbReference>
<dbReference type="InterPro" id="IPR005119">
    <property type="entry name" value="LysR_subst-bd"/>
</dbReference>
<keyword evidence="7" id="KW-1185">Reference proteome</keyword>
<dbReference type="PROSITE" id="PS50931">
    <property type="entry name" value="HTH_LYSR"/>
    <property type="match status" value="1"/>
</dbReference>
<dbReference type="InterPro" id="IPR000847">
    <property type="entry name" value="LysR_HTH_N"/>
</dbReference>
<comment type="caution">
    <text evidence="6">The sequence shown here is derived from an EMBL/GenBank/DDBJ whole genome shotgun (WGS) entry which is preliminary data.</text>
</comment>
<evidence type="ECO:0000313" key="6">
    <source>
        <dbReference type="EMBL" id="RDU95858.1"/>
    </source>
</evidence>
<dbReference type="AlphaFoldDB" id="A0A3D8JS63"/>
<dbReference type="Pfam" id="PF03466">
    <property type="entry name" value="LysR_substrate"/>
    <property type="match status" value="1"/>
</dbReference>
<dbReference type="PANTHER" id="PTHR30419:SF30">
    <property type="entry name" value="LYSR FAMILY TRANSCRIPTIONAL REGULATOR"/>
    <property type="match status" value="1"/>
</dbReference>
<evidence type="ECO:0000256" key="1">
    <source>
        <dbReference type="ARBA" id="ARBA00009437"/>
    </source>
</evidence>
<reference evidence="6 7" key="1">
    <citation type="submission" date="2018-08" db="EMBL/GenBank/DDBJ databases">
        <title>Paraburkholderia sp. DHOM06 isolated from forest soil.</title>
        <authorList>
            <person name="Gao Z.-H."/>
            <person name="Qiu L.-H."/>
        </authorList>
    </citation>
    <scope>NUCLEOTIDE SEQUENCE [LARGE SCALE GENOMIC DNA]</scope>
    <source>
        <strain evidence="6 7">DHOM06</strain>
    </source>
</reference>
<dbReference type="Gene3D" id="1.10.10.10">
    <property type="entry name" value="Winged helix-like DNA-binding domain superfamily/Winged helix DNA-binding domain"/>
    <property type="match status" value="1"/>
</dbReference>
<dbReference type="SUPFAM" id="SSF46785">
    <property type="entry name" value="Winged helix' DNA-binding domain"/>
    <property type="match status" value="1"/>
</dbReference>
<dbReference type="SUPFAM" id="SSF53850">
    <property type="entry name" value="Periplasmic binding protein-like II"/>
    <property type="match status" value="1"/>
</dbReference>